<reference evidence="1 2" key="1">
    <citation type="journal article" date="2015" name="Genome Announc.">
        <title>Complete Genome Sequence of Methylobacterium aquaticum Strain 22A, Isolated from Racomitrium japonicum Moss.</title>
        <authorList>
            <person name="Tani A."/>
            <person name="Ogura Y."/>
            <person name="Hayashi T."/>
            <person name="Kimbara K."/>
        </authorList>
    </citation>
    <scope>NUCLEOTIDE SEQUENCE [LARGE SCALE GENOMIC DNA]</scope>
    <source>
        <strain evidence="1 2">MA-22A</strain>
        <plasmid evidence="2">Plasmid pMaq22A_3p DNA</plasmid>
    </source>
</reference>
<dbReference type="EMBL" id="AP014707">
    <property type="protein sequence ID" value="BAQ50284.1"/>
    <property type="molecule type" value="Genomic_DNA"/>
</dbReference>
<evidence type="ECO:0000313" key="1">
    <source>
        <dbReference type="EMBL" id="BAQ50284.1"/>
    </source>
</evidence>
<dbReference type="AlphaFoldDB" id="A0A0C6FXK6"/>
<proteinExistence type="predicted"/>
<accession>A0A0C6FXK6</accession>
<dbReference type="PATRIC" id="fig|270351.10.peg.7471"/>
<sequence length="168" mass="18909">MSVPASHVDEGLKLTADSEVSLFEVALRNVPDGGTPILRFRDGPMGSVTRWNGKVWDHLACKMSEVSRSSEEEKNRPTLRLMNPMGVFNEAAFAGRFDSVVLQRFIVLRDHLERGLIISNTEFWFIGRVKDLIAGQSISFELRALSDVPEQMVPARMFTPPEFPFVTL</sequence>
<gene>
    <name evidence="1" type="ORF">Maq22A_3p50165</name>
</gene>
<dbReference type="RefSeq" id="WP_060851332.1">
    <property type="nucleotide sequence ID" value="NZ_AP014707.1"/>
</dbReference>
<dbReference type="Proteomes" id="UP000061432">
    <property type="component" value="Plasmid pMaq22A_3p"/>
</dbReference>
<reference evidence="2" key="2">
    <citation type="submission" date="2015-01" db="EMBL/GenBank/DDBJ databases">
        <title>Complete genome sequence of Methylobacterium aquaticum strain 22A.</title>
        <authorList>
            <person name="Tani A."/>
            <person name="Ogura Y."/>
            <person name="Hayashi T."/>
        </authorList>
    </citation>
    <scope>NUCLEOTIDE SEQUENCE [LARGE SCALE GENOMIC DNA]</scope>
    <source>
        <strain evidence="2">MA-22A</strain>
        <plasmid evidence="2">Plasmid pMaq22A_3p DNA</plasmid>
    </source>
</reference>
<evidence type="ECO:0000313" key="2">
    <source>
        <dbReference type="Proteomes" id="UP000061432"/>
    </source>
</evidence>
<name>A0A0C6FXK6_9HYPH</name>
<organism evidence="1 2">
    <name type="scientific">Methylobacterium aquaticum</name>
    <dbReference type="NCBI Taxonomy" id="270351"/>
    <lineage>
        <taxon>Bacteria</taxon>
        <taxon>Pseudomonadati</taxon>
        <taxon>Pseudomonadota</taxon>
        <taxon>Alphaproteobacteria</taxon>
        <taxon>Hyphomicrobiales</taxon>
        <taxon>Methylobacteriaceae</taxon>
        <taxon>Methylobacterium</taxon>
    </lineage>
</organism>
<protein>
    <submittedName>
        <fullName evidence="1">Uncharacterized protein</fullName>
    </submittedName>
</protein>
<geneLocation type="plasmid" evidence="2">
    <name>pMaq22A_3p DNA</name>
</geneLocation>
<keyword evidence="1" id="KW-0614">Plasmid</keyword>
<dbReference type="KEGG" id="maqu:Maq22A_3p50165"/>
<dbReference type="OrthoDB" id="8449827at2"/>